<keyword evidence="1" id="KW-0812">Transmembrane</keyword>
<dbReference type="eggNOG" id="ENOG502TIWX">
    <property type="taxonomic scope" value="Eukaryota"/>
</dbReference>
<reference evidence="3" key="1">
    <citation type="submission" date="2016-11" db="UniProtKB">
        <authorList>
            <consortium name="WormBaseParasite"/>
        </authorList>
    </citation>
    <scope>IDENTIFICATION</scope>
</reference>
<dbReference type="Proteomes" id="UP000095282">
    <property type="component" value="Unplaced"/>
</dbReference>
<protein>
    <submittedName>
        <fullName evidence="3">Transcriptional regulator</fullName>
    </submittedName>
</protein>
<dbReference type="WBParaSite" id="Csp11.Scaffold630.g19811.t1">
    <property type="protein sequence ID" value="Csp11.Scaffold630.g19811.t1"/>
    <property type="gene ID" value="Csp11.Scaffold630.g19811"/>
</dbReference>
<sequence length="235" mass="27452">MYPKTVNFNVPPFSNRQYPIQIKSLVRQILRGQKSVLQVSTESGIPLNYTIRRCAWEAEGLEVYNRMEIKEIFDLLQYSCESDWLVDTVYIYIPNNAYEQLTGSLTFRIVSESKIQKPEQPSSAEPIQINRPVLAYHVIKANQTNDVDRYSIAFLILLIFIVSGIIQSPFENKTKCSVFCIYYGVLCFYKRLFNHDCYNLMDHLRYKRPFTRSELAEGGVELIRYHSEENAFEAI</sequence>
<keyword evidence="2" id="KW-1185">Reference proteome</keyword>
<evidence type="ECO:0000313" key="2">
    <source>
        <dbReference type="Proteomes" id="UP000095282"/>
    </source>
</evidence>
<keyword evidence="1" id="KW-1133">Transmembrane helix</keyword>
<feature type="transmembrane region" description="Helical" evidence="1">
    <location>
        <begin position="150"/>
        <end position="170"/>
    </location>
</feature>
<proteinExistence type="predicted"/>
<keyword evidence="1" id="KW-0472">Membrane</keyword>
<dbReference type="AlphaFoldDB" id="A0A1I7UVN9"/>
<accession>A0A1I7UVN9</accession>
<name>A0A1I7UVN9_9PELO</name>
<organism evidence="2 3">
    <name type="scientific">Caenorhabditis tropicalis</name>
    <dbReference type="NCBI Taxonomy" id="1561998"/>
    <lineage>
        <taxon>Eukaryota</taxon>
        <taxon>Metazoa</taxon>
        <taxon>Ecdysozoa</taxon>
        <taxon>Nematoda</taxon>
        <taxon>Chromadorea</taxon>
        <taxon>Rhabditida</taxon>
        <taxon>Rhabditina</taxon>
        <taxon>Rhabditomorpha</taxon>
        <taxon>Rhabditoidea</taxon>
        <taxon>Rhabditidae</taxon>
        <taxon>Peloderinae</taxon>
        <taxon>Caenorhabditis</taxon>
    </lineage>
</organism>
<evidence type="ECO:0000256" key="1">
    <source>
        <dbReference type="SAM" id="Phobius"/>
    </source>
</evidence>
<evidence type="ECO:0000313" key="3">
    <source>
        <dbReference type="WBParaSite" id="Csp11.Scaffold630.g19811.t1"/>
    </source>
</evidence>